<accession>A0A0F9KNA9</accession>
<protein>
    <submittedName>
        <fullName evidence="1">Uncharacterized protein</fullName>
    </submittedName>
</protein>
<reference evidence="1" key="1">
    <citation type="journal article" date="2015" name="Nature">
        <title>Complex archaea that bridge the gap between prokaryotes and eukaryotes.</title>
        <authorList>
            <person name="Spang A."/>
            <person name="Saw J.H."/>
            <person name="Jorgensen S.L."/>
            <person name="Zaremba-Niedzwiedzka K."/>
            <person name="Martijn J."/>
            <person name="Lind A.E."/>
            <person name="van Eijk R."/>
            <person name="Schleper C."/>
            <person name="Guy L."/>
            <person name="Ettema T.J."/>
        </authorList>
    </citation>
    <scope>NUCLEOTIDE SEQUENCE</scope>
</reference>
<gene>
    <name evidence="1" type="ORF">LCGC14_1309500</name>
</gene>
<proteinExistence type="predicted"/>
<dbReference type="EMBL" id="LAZR01007715">
    <property type="protein sequence ID" value="KKM83428.1"/>
    <property type="molecule type" value="Genomic_DNA"/>
</dbReference>
<organism evidence="1">
    <name type="scientific">marine sediment metagenome</name>
    <dbReference type="NCBI Taxonomy" id="412755"/>
    <lineage>
        <taxon>unclassified sequences</taxon>
        <taxon>metagenomes</taxon>
        <taxon>ecological metagenomes</taxon>
    </lineage>
</organism>
<comment type="caution">
    <text evidence="1">The sequence shown here is derived from an EMBL/GenBank/DDBJ whole genome shotgun (WGS) entry which is preliminary data.</text>
</comment>
<evidence type="ECO:0000313" key="1">
    <source>
        <dbReference type="EMBL" id="KKM83428.1"/>
    </source>
</evidence>
<sequence>MHSTTCSIWSRKVKQLVSGKTGAIQRILQIKDEAPAVSEVQAHVWGESDGRSWSYKGTIRLIHEGEDDRSAVYGAEGAVGKLSSFS</sequence>
<name>A0A0F9KNA9_9ZZZZ</name>
<dbReference type="AlphaFoldDB" id="A0A0F9KNA9"/>